<dbReference type="Proteomes" id="UP000475532">
    <property type="component" value="Unassembled WGS sequence"/>
</dbReference>
<keyword evidence="2" id="KW-0720">Serine protease</keyword>
<keyword evidence="1" id="KW-0378">Hydrolase</keyword>
<dbReference type="Pfam" id="PF00326">
    <property type="entry name" value="Peptidase_S9"/>
    <property type="match status" value="1"/>
</dbReference>
<dbReference type="GO" id="GO:0004252">
    <property type="term" value="F:serine-type endopeptidase activity"/>
    <property type="evidence" value="ECO:0007669"/>
    <property type="project" value="TreeGrafter"/>
</dbReference>
<evidence type="ECO:0000259" key="3">
    <source>
        <dbReference type="Pfam" id="PF00326"/>
    </source>
</evidence>
<dbReference type="PANTHER" id="PTHR42776">
    <property type="entry name" value="SERINE PEPTIDASE S9 FAMILY MEMBER"/>
    <property type="match status" value="1"/>
</dbReference>
<dbReference type="InterPro" id="IPR011042">
    <property type="entry name" value="6-blade_b-propeller_TolB-like"/>
</dbReference>
<dbReference type="Gene3D" id="3.40.50.1820">
    <property type="entry name" value="alpha/beta hydrolase"/>
    <property type="match status" value="1"/>
</dbReference>
<accession>A0A6L9QVC6</accession>
<dbReference type="RefSeq" id="WP_163064178.1">
    <property type="nucleotide sequence ID" value="NZ_JAAGLI010001190.1"/>
</dbReference>
<sequence length="602" mass="65292">MPDYRDFVPRQGFQPTLALSPDAGTVAFSSNAGGRFDLWIISVAGGEPRRVTDLADQAVRQIAWAPDGKSLVFTADREGDEQYRLYRIGLEDDNPTGISSGPDCQRILATSPFDADGRYLAYAANDRDATVQDVLVRNLADDSERRITPPPGVVFEPTGISPDGHWLLTAGFQSNIQVAAYLIDLRDADAEPMCVTAAHGDGLFEPGPWMADSSGFYLRTNLWGEYIAAARYRLDDGSLEPISHEEWDVEGIEAAGDTLLWSVNVDGRSTLHAVQDGASRALPDIPPGVVNALDLAPGADPVVLLLDTATRPGEIAVLDEADGFRYLTDARPPALRVIEPVEPESVIYPASGGRGIHALLYRPHTPGPHPVLLSIHGGPEAQERPAYLRSGLYQHLLDQGIAVFAPNIAGSTGYGATHQKLIYRNWGGCDLDDLDHAARYLCSAPGIDGDRIAVMGGSYGGFAALSCLARLPYRWAAGVSLCGPTNLVTLARACPPTWKHFVSAVLGDPDTDADYLTQRSPITYADAITAPLFVLQGARDPRVPRAESDQLVARLRDRGVDVRYEVFPDEGHGFTSRKNELRAYEEIAQFLRGHLLAQRHAR</sequence>
<dbReference type="GO" id="GO:0006508">
    <property type="term" value="P:proteolysis"/>
    <property type="evidence" value="ECO:0007669"/>
    <property type="project" value="InterPro"/>
</dbReference>
<dbReference type="EMBL" id="JAAGLI010001190">
    <property type="protein sequence ID" value="NEA29477.1"/>
    <property type="molecule type" value="Genomic_DNA"/>
</dbReference>
<dbReference type="PANTHER" id="PTHR42776:SF27">
    <property type="entry name" value="DIPEPTIDYL PEPTIDASE FAMILY MEMBER 6"/>
    <property type="match status" value="1"/>
</dbReference>
<dbReference type="InterPro" id="IPR011659">
    <property type="entry name" value="WD40"/>
</dbReference>
<evidence type="ECO:0000313" key="5">
    <source>
        <dbReference type="Proteomes" id="UP000475532"/>
    </source>
</evidence>
<dbReference type="Pfam" id="PF07676">
    <property type="entry name" value="PD40"/>
    <property type="match status" value="2"/>
</dbReference>
<reference evidence="4 5" key="1">
    <citation type="submission" date="2020-01" db="EMBL/GenBank/DDBJ databases">
        <title>Insect and environment-associated Actinomycetes.</title>
        <authorList>
            <person name="Currrie C."/>
            <person name="Chevrette M."/>
            <person name="Carlson C."/>
            <person name="Stubbendieck R."/>
            <person name="Wendt-Pienkowski E."/>
        </authorList>
    </citation>
    <scope>NUCLEOTIDE SEQUENCE [LARGE SCALE GENOMIC DNA]</scope>
    <source>
        <strain evidence="4 5">SID10258</strain>
    </source>
</reference>
<comment type="caution">
    <text evidence="4">The sequence shown here is derived from an EMBL/GenBank/DDBJ whole genome shotgun (WGS) entry which is preliminary data.</text>
</comment>
<protein>
    <submittedName>
        <fullName evidence="4">S9 family peptidase</fullName>
    </submittedName>
</protein>
<dbReference type="InterPro" id="IPR001375">
    <property type="entry name" value="Peptidase_S9_cat"/>
</dbReference>
<organism evidence="4 5">
    <name type="scientific">Actinomadura bangladeshensis</name>
    <dbReference type="NCBI Taxonomy" id="453573"/>
    <lineage>
        <taxon>Bacteria</taxon>
        <taxon>Bacillati</taxon>
        <taxon>Actinomycetota</taxon>
        <taxon>Actinomycetes</taxon>
        <taxon>Streptosporangiales</taxon>
        <taxon>Thermomonosporaceae</taxon>
        <taxon>Actinomadura</taxon>
    </lineage>
</organism>
<dbReference type="SUPFAM" id="SSF82171">
    <property type="entry name" value="DPP6 N-terminal domain-like"/>
    <property type="match status" value="1"/>
</dbReference>
<dbReference type="Gene3D" id="2.120.10.30">
    <property type="entry name" value="TolB, C-terminal domain"/>
    <property type="match status" value="2"/>
</dbReference>
<feature type="domain" description="Peptidase S9 prolyl oligopeptidase catalytic" evidence="3">
    <location>
        <begin position="395"/>
        <end position="595"/>
    </location>
</feature>
<dbReference type="AlphaFoldDB" id="A0A6L9QVC6"/>
<keyword evidence="2" id="KW-0645">Protease</keyword>
<gene>
    <name evidence="4" type="ORF">G3I70_44305</name>
</gene>
<evidence type="ECO:0000313" key="4">
    <source>
        <dbReference type="EMBL" id="NEA29477.1"/>
    </source>
</evidence>
<proteinExistence type="predicted"/>
<evidence type="ECO:0000256" key="2">
    <source>
        <dbReference type="ARBA" id="ARBA00022825"/>
    </source>
</evidence>
<dbReference type="InterPro" id="IPR029058">
    <property type="entry name" value="AB_hydrolase_fold"/>
</dbReference>
<dbReference type="SUPFAM" id="SSF53474">
    <property type="entry name" value="alpha/beta-Hydrolases"/>
    <property type="match status" value="1"/>
</dbReference>
<name>A0A6L9QVC6_9ACTN</name>
<evidence type="ECO:0000256" key="1">
    <source>
        <dbReference type="ARBA" id="ARBA00022801"/>
    </source>
</evidence>